<dbReference type="Proteomes" id="UP000199307">
    <property type="component" value="Unassembled WGS sequence"/>
</dbReference>
<comment type="caution">
    <text evidence="2">The sequence shown here is derived from an EMBL/GenBank/DDBJ whole genome shotgun (WGS) entry which is preliminary data.</text>
</comment>
<dbReference type="Gene3D" id="2.60.120.10">
    <property type="entry name" value="Jelly Rolls"/>
    <property type="match status" value="1"/>
</dbReference>
<dbReference type="CDD" id="cd00038">
    <property type="entry name" value="CAP_ED"/>
    <property type="match status" value="1"/>
</dbReference>
<organism evidence="2 3">
    <name type="scientific">Flavobacterium anhuiense</name>
    <dbReference type="NCBI Taxonomy" id="459526"/>
    <lineage>
        <taxon>Bacteria</taxon>
        <taxon>Pseudomonadati</taxon>
        <taxon>Bacteroidota</taxon>
        <taxon>Flavobacteriia</taxon>
        <taxon>Flavobacteriales</taxon>
        <taxon>Flavobacteriaceae</taxon>
        <taxon>Flavobacterium</taxon>
    </lineage>
</organism>
<gene>
    <name evidence="2" type="ORF">SAMN02927916_2447</name>
</gene>
<keyword evidence="3" id="KW-1185">Reference proteome</keyword>
<protein>
    <submittedName>
        <fullName evidence="2">cAMP-binding domain of CRP or a regulatory subunit of cAMP-dependent protein kinases</fullName>
    </submittedName>
</protein>
<feature type="domain" description="Cyclic nucleotide-binding" evidence="1">
    <location>
        <begin position="32"/>
        <end position="117"/>
    </location>
</feature>
<sequence>MRNNRLLNLVHEMIDIDNADEEMMEIFFESVNCEKGHLLEVENKPVKYLYFINSGFIRIFYNEDGNQVTTHINCPSGFITSFNSFVNGTVSTDNIECITPCDVLRITKNDLDILCQKSPKWADFARITYEQSVIYNEQRTKDIINLSAEERYLKMLKYNPDIIQNVPLQYIASFIGIKPESLSRIRKKLIS</sequence>
<dbReference type="SUPFAM" id="SSF51206">
    <property type="entry name" value="cAMP-binding domain-like"/>
    <property type="match status" value="1"/>
</dbReference>
<accession>A0ABY0LR97</accession>
<dbReference type="EMBL" id="FMVC01000003">
    <property type="protein sequence ID" value="SCY53202.1"/>
    <property type="molecule type" value="Genomic_DNA"/>
</dbReference>
<proteinExistence type="predicted"/>
<name>A0ABY0LR97_9FLAO</name>
<evidence type="ECO:0000313" key="3">
    <source>
        <dbReference type="Proteomes" id="UP000199307"/>
    </source>
</evidence>
<dbReference type="InterPro" id="IPR000595">
    <property type="entry name" value="cNMP-bd_dom"/>
</dbReference>
<dbReference type="InterPro" id="IPR018490">
    <property type="entry name" value="cNMP-bd_dom_sf"/>
</dbReference>
<dbReference type="RefSeq" id="WP_091132676.1">
    <property type="nucleotide sequence ID" value="NZ_FMVC01000003.1"/>
</dbReference>
<evidence type="ECO:0000313" key="2">
    <source>
        <dbReference type="EMBL" id="SCY53202.1"/>
    </source>
</evidence>
<reference evidence="2 3" key="1">
    <citation type="submission" date="2016-10" db="EMBL/GenBank/DDBJ databases">
        <authorList>
            <person name="Varghese N."/>
            <person name="Submissions S."/>
        </authorList>
    </citation>
    <scope>NUCLEOTIDE SEQUENCE [LARGE SCALE GENOMIC DNA]</scope>
    <source>
        <strain evidence="2 3">CGMCC 1.6859</strain>
    </source>
</reference>
<evidence type="ECO:0000259" key="1">
    <source>
        <dbReference type="Pfam" id="PF00027"/>
    </source>
</evidence>
<dbReference type="InterPro" id="IPR014710">
    <property type="entry name" value="RmlC-like_jellyroll"/>
</dbReference>
<dbReference type="Pfam" id="PF00027">
    <property type="entry name" value="cNMP_binding"/>
    <property type="match status" value="1"/>
</dbReference>